<dbReference type="InterPro" id="IPR050708">
    <property type="entry name" value="T6SS_VgrG/RHS"/>
</dbReference>
<evidence type="ECO:0000259" key="2">
    <source>
        <dbReference type="Pfam" id="PF25023"/>
    </source>
</evidence>
<dbReference type="AlphaFoldDB" id="G5SWI3"/>
<dbReference type="Pfam" id="PF25023">
    <property type="entry name" value="TEN_YD-shell"/>
    <property type="match status" value="1"/>
</dbReference>
<accession>G5SWI3</accession>
<dbReference type="NCBIfam" id="TIGR03696">
    <property type="entry name" value="Rhs_assc_core"/>
    <property type="match status" value="1"/>
</dbReference>
<dbReference type="eggNOG" id="COG3209">
    <property type="taxonomic scope" value="Bacteria"/>
</dbReference>
<organism evidence="3 4">
    <name type="scientific">Paraprevotella clara YIT 11840</name>
    <dbReference type="NCBI Taxonomy" id="762968"/>
    <lineage>
        <taxon>Bacteria</taxon>
        <taxon>Pseudomonadati</taxon>
        <taxon>Bacteroidota</taxon>
        <taxon>Bacteroidia</taxon>
        <taxon>Bacteroidales</taxon>
        <taxon>Prevotellaceae</taxon>
        <taxon>Paraprevotella</taxon>
    </lineage>
</organism>
<gene>
    <name evidence="3" type="ORF">HMPREF9441_03756</name>
</gene>
<evidence type="ECO:0000256" key="1">
    <source>
        <dbReference type="ARBA" id="ARBA00022737"/>
    </source>
</evidence>
<dbReference type="GeneID" id="93559197"/>
<feature type="domain" description="Teneurin-like YD-shell" evidence="2">
    <location>
        <begin position="3"/>
        <end position="244"/>
    </location>
</feature>
<feature type="non-terminal residue" evidence="3">
    <location>
        <position position="1"/>
    </location>
</feature>
<dbReference type="PANTHER" id="PTHR32305:SF15">
    <property type="entry name" value="PROTEIN RHSA-RELATED"/>
    <property type="match status" value="1"/>
</dbReference>
<comment type="caution">
    <text evidence="3">The sequence shown here is derived from an EMBL/GenBank/DDBJ whole genome shotgun (WGS) entry which is preliminary data.</text>
</comment>
<keyword evidence="4" id="KW-1185">Reference proteome</keyword>
<dbReference type="InterPro" id="IPR022385">
    <property type="entry name" value="Rhs_assc_core"/>
</dbReference>
<proteinExistence type="predicted"/>
<dbReference type="EMBL" id="AFFY01000091">
    <property type="protein sequence ID" value="EHG98401.1"/>
    <property type="molecule type" value="Genomic_DNA"/>
</dbReference>
<dbReference type="InterPro" id="IPR056823">
    <property type="entry name" value="TEN-like_YD-shell"/>
</dbReference>
<dbReference type="STRING" id="762968.HMPREF9441_03756"/>
<evidence type="ECO:0000313" key="3">
    <source>
        <dbReference type="EMBL" id="EHG98401.1"/>
    </source>
</evidence>
<dbReference type="Proteomes" id="UP000003598">
    <property type="component" value="Unassembled WGS sequence"/>
</dbReference>
<evidence type="ECO:0000313" key="4">
    <source>
        <dbReference type="Proteomes" id="UP000003598"/>
    </source>
</evidence>
<sequence length="287" mass="32770">DERGRITENSAMGTYEYTRNGYQQQKLTTNEAGETYLEKYPLPTVRYNAFKAPEQIYVKDKERISYEYNAFGERSHCYYGNAEVEKAKRPLLKHYSHNGSVEIVCNKTNNSTKFVFYLGGDAYSAPAILISDGEAQKLYYLHRDYLGSIVMLTDEDGNIAERRHFDPWGQPIKVEDGAGKVLQGLTLLDRGYTGHEHLQTVGLIHMNGRLYDPALHRFLQPDNYVQDPFNTQNFNRYGYCLNNPLVYVDENGEFIITVLIVGAIIGAYIGGSQANGTYNPFRWDYSS</sequence>
<reference evidence="3 4" key="1">
    <citation type="submission" date="2011-03" db="EMBL/GenBank/DDBJ databases">
        <authorList>
            <person name="Weinstock G."/>
            <person name="Sodergren E."/>
            <person name="Clifton S."/>
            <person name="Fulton L."/>
            <person name="Fulton B."/>
            <person name="Courtney L."/>
            <person name="Fronick C."/>
            <person name="Harrison M."/>
            <person name="Strong C."/>
            <person name="Farmer C."/>
            <person name="Delahaunty K."/>
            <person name="Markovic C."/>
            <person name="Hall O."/>
            <person name="Minx P."/>
            <person name="Tomlinson C."/>
            <person name="Mitreva M."/>
            <person name="Hou S."/>
            <person name="Chen J."/>
            <person name="Wollam A."/>
            <person name="Pepin K.H."/>
            <person name="Johnson M."/>
            <person name="Bhonagiri V."/>
            <person name="Zhang X."/>
            <person name="Suruliraj S."/>
            <person name="Warren W."/>
            <person name="Chinwalla A."/>
            <person name="Mardis E.R."/>
            <person name="Wilson R.K."/>
        </authorList>
    </citation>
    <scope>NUCLEOTIDE SEQUENCE [LARGE SCALE GENOMIC DNA]</scope>
    <source>
        <strain evidence="3 4">YIT 11840</strain>
    </source>
</reference>
<dbReference type="PANTHER" id="PTHR32305">
    <property type="match status" value="1"/>
</dbReference>
<dbReference type="RefSeq" id="WP_008622984.1">
    <property type="nucleotide sequence ID" value="NZ_JH376654.1"/>
</dbReference>
<name>G5SWI3_9BACT</name>
<keyword evidence="1" id="KW-0677">Repeat</keyword>
<protein>
    <submittedName>
        <fullName evidence="3">RHS repeat-associated core domain protein</fullName>
    </submittedName>
</protein>
<feature type="non-terminal residue" evidence="3">
    <location>
        <position position="287"/>
    </location>
</feature>
<dbReference type="Gene3D" id="2.180.10.10">
    <property type="entry name" value="RHS repeat-associated core"/>
    <property type="match status" value="1"/>
</dbReference>